<evidence type="ECO:0000256" key="2">
    <source>
        <dbReference type="ARBA" id="ARBA00007362"/>
    </source>
</evidence>
<dbReference type="InterPro" id="IPR000620">
    <property type="entry name" value="EamA_dom"/>
</dbReference>
<comment type="similarity">
    <text evidence="2">Belongs to the EamA transporter family.</text>
</comment>
<accession>A0ABT5D6Z6</accession>
<evidence type="ECO:0000256" key="5">
    <source>
        <dbReference type="ARBA" id="ARBA00023136"/>
    </source>
</evidence>
<evidence type="ECO:0000256" key="1">
    <source>
        <dbReference type="ARBA" id="ARBA00004141"/>
    </source>
</evidence>
<feature type="transmembrane region" description="Helical" evidence="6">
    <location>
        <begin position="58"/>
        <end position="76"/>
    </location>
</feature>
<sequence>MAWASLLFQGIAVSFASYLAWFWLLRRYLASRLAVLSFMTPLFGVSAGMLVLSERADVFFAAGAVLVLTGILVASAPGPLRPRSQTLCQS</sequence>
<dbReference type="Pfam" id="PF00892">
    <property type="entry name" value="EamA"/>
    <property type="match status" value="1"/>
</dbReference>
<dbReference type="SUPFAM" id="SSF103481">
    <property type="entry name" value="Multidrug resistance efflux transporter EmrE"/>
    <property type="match status" value="1"/>
</dbReference>
<dbReference type="Proteomes" id="UP001221838">
    <property type="component" value="Unassembled WGS sequence"/>
</dbReference>
<feature type="transmembrane region" description="Helical" evidence="6">
    <location>
        <begin position="33"/>
        <end position="52"/>
    </location>
</feature>
<organism evidence="8 9">
    <name type="scientific">Stigmatella ashevillensis</name>
    <dbReference type="NCBI Taxonomy" id="2995309"/>
    <lineage>
        <taxon>Bacteria</taxon>
        <taxon>Pseudomonadati</taxon>
        <taxon>Myxococcota</taxon>
        <taxon>Myxococcia</taxon>
        <taxon>Myxococcales</taxon>
        <taxon>Cystobacterineae</taxon>
        <taxon>Archangiaceae</taxon>
        <taxon>Stigmatella</taxon>
    </lineage>
</organism>
<evidence type="ECO:0000256" key="3">
    <source>
        <dbReference type="ARBA" id="ARBA00022692"/>
    </source>
</evidence>
<feature type="transmembrane region" description="Helical" evidence="6">
    <location>
        <begin position="6"/>
        <end position="24"/>
    </location>
</feature>
<evidence type="ECO:0000313" key="8">
    <source>
        <dbReference type="EMBL" id="MDC0708834.1"/>
    </source>
</evidence>
<comment type="subcellular location">
    <subcellularLocation>
        <location evidence="1">Membrane</location>
        <topology evidence="1">Multi-pass membrane protein</topology>
    </subcellularLocation>
</comment>
<name>A0ABT5D6Z6_9BACT</name>
<dbReference type="PANTHER" id="PTHR32322">
    <property type="entry name" value="INNER MEMBRANE TRANSPORTER"/>
    <property type="match status" value="1"/>
</dbReference>
<dbReference type="EMBL" id="JAQNDM010000002">
    <property type="protein sequence ID" value="MDC0708834.1"/>
    <property type="molecule type" value="Genomic_DNA"/>
</dbReference>
<keyword evidence="5 6" id="KW-0472">Membrane</keyword>
<comment type="caution">
    <text evidence="8">The sequence shown here is derived from an EMBL/GenBank/DDBJ whole genome shotgun (WGS) entry which is preliminary data.</text>
</comment>
<dbReference type="PANTHER" id="PTHR32322:SF2">
    <property type="entry name" value="EAMA DOMAIN-CONTAINING PROTEIN"/>
    <property type="match status" value="1"/>
</dbReference>
<keyword evidence="9" id="KW-1185">Reference proteome</keyword>
<keyword evidence="3 6" id="KW-0812">Transmembrane</keyword>
<protein>
    <submittedName>
        <fullName evidence="8">DMT family transporter</fullName>
    </submittedName>
</protein>
<feature type="domain" description="EamA" evidence="7">
    <location>
        <begin position="2"/>
        <end position="75"/>
    </location>
</feature>
<reference evidence="8 9" key="1">
    <citation type="submission" date="2022-11" db="EMBL/GenBank/DDBJ databases">
        <title>Minimal conservation of predation-associated metabolite biosynthetic gene clusters underscores biosynthetic potential of Myxococcota including descriptions for ten novel species: Archangium lansinium sp. nov., Myxococcus landrumus sp. nov., Nannocystis bai.</title>
        <authorList>
            <person name="Ahearne A."/>
            <person name="Stevens C."/>
            <person name="Dowd S."/>
        </authorList>
    </citation>
    <scope>NUCLEOTIDE SEQUENCE [LARGE SCALE GENOMIC DNA]</scope>
    <source>
        <strain evidence="8 9">NCWAL01</strain>
    </source>
</reference>
<keyword evidence="4 6" id="KW-1133">Transmembrane helix</keyword>
<evidence type="ECO:0000259" key="7">
    <source>
        <dbReference type="Pfam" id="PF00892"/>
    </source>
</evidence>
<dbReference type="RefSeq" id="WP_272136870.1">
    <property type="nucleotide sequence ID" value="NZ_JAQNDM010000002.1"/>
</dbReference>
<gene>
    <name evidence="8" type="ORF">POL68_10180</name>
</gene>
<evidence type="ECO:0000256" key="4">
    <source>
        <dbReference type="ARBA" id="ARBA00022989"/>
    </source>
</evidence>
<evidence type="ECO:0000313" key="9">
    <source>
        <dbReference type="Proteomes" id="UP001221838"/>
    </source>
</evidence>
<dbReference type="InterPro" id="IPR037185">
    <property type="entry name" value="EmrE-like"/>
</dbReference>
<proteinExistence type="inferred from homology"/>
<dbReference type="InterPro" id="IPR050638">
    <property type="entry name" value="AA-Vitamin_Transporters"/>
</dbReference>
<evidence type="ECO:0000256" key="6">
    <source>
        <dbReference type="SAM" id="Phobius"/>
    </source>
</evidence>